<accession>A0A8H3JAU4</accession>
<dbReference type="EMBL" id="CAJPDR010001130">
    <property type="protein sequence ID" value="CAF9943589.1"/>
    <property type="molecule type" value="Genomic_DNA"/>
</dbReference>
<dbReference type="AlphaFoldDB" id="A0A8H3JAU4"/>
<keyword evidence="2" id="KW-1185">Reference proteome</keyword>
<proteinExistence type="predicted"/>
<dbReference type="Proteomes" id="UP000664203">
    <property type="component" value="Unassembled WGS sequence"/>
</dbReference>
<name>A0A8H3JAU4_9LECA</name>
<evidence type="ECO:0000313" key="1">
    <source>
        <dbReference type="EMBL" id="CAF9943589.1"/>
    </source>
</evidence>
<gene>
    <name evidence="1" type="ORF">ALECFALPRED_000734</name>
</gene>
<reference evidence="1" key="1">
    <citation type="submission" date="2021-03" db="EMBL/GenBank/DDBJ databases">
        <authorList>
            <person name="Tagirdzhanova G."/>
        </authorList>
    </citation>
    <scope>NUCLEOTIDE SEQUENCE</scope>
</reference>
<evidence type="ECO:0000313" key="2">
    <source>
        <dbReference type="Proteomes" id="UP000664203"/>
    </source>
</evidence>
<sequence>MELEYQKTSRLRLEIMATTWSFAINGVGASSARTAFWPRFPQLKAVTVPWQSYTETVPARTHVSPVKCGQRTMQSGRDIACSRNCSLSGSFGGRTIPPSGSWSRVPEKEVVFTKLIRRLGADVDLEEFIDRDWGREE</sequence>
<protein>
    <submittedName>
        <fullName evidence="1">Uncharacterized protein</fullName>
    </submittedName>
</protein>
<comment type="caution">
    <text evidence="1">The sequence shown here is derived from an EMBL/GenBank/DDBJ whole genome shotgun (WGS) entry which is preliminary data.</text>
</comment>
<organism evidence="1 2">
    <name type="scientific">Alectoria fallacina</name>
    <dbReference type="NCBI Taxonomy" id="1903189"/>
    <lineage>
        <taxon>Eukaryota</taxon>
        <taxon>Fungi</taxon>
        <taxon>Dikarya</taxon>
        <taxon>Ascomycota</taxon>
        <taxon>Pezizomycotina</taxon>
        <taxon>Lecanoromycetes</taxon>
        <taxon>OSLEUM clade</taxon>
        <taxon>Lecanoromycetidae</taxon>
        <taxon>Lecanorales</taxon>
        <taxon>Lecanorineae</taxon>
        <taxon>Parmeliaceae</taxon>
        <taxon>Alectoria</taxon>
    </lineage>
</organism>